<dbReference type="PANTHER" id="PTHR43806:SF11">
    <property type="entry name" value="CEREVISIN-RELATED"/>
    <property type="match status" value="1"/>
</dbReference>
<evidence type="ECO:0000256" key="6">
    <source>
        <dbReference type="PROSITE-ProRule" id="PRU01240"/>
    </source>
</evidence>
<dbReference type="InterPro" id="IPR036852">
    <property type="entry name" value="Peptidase_S8/S53_dom_sf"/>
</dbReference>
<dbReference type="InterPro" id="IPR013783">
    <property type="entry name" value="Ig-like_fold"/>
</dbReference>
<name>A0A4R7V7D6_9PSEU</name>
<dbReference type="PANTHER" id="PTHR43806">
    <property type="entry name" value="PEPTIDASE S8"/>
    <property type="match status" value="1"/>
</dbReference>
<proteinExistence type="inferred from homology"/>
<dbReference type="RefSeq" id="WP_133906806.1">
    <property type="nucleotide sequence ID" value="NZ_SOCP01000015.1"/>
</dbReference>
<dbReference type="InterPro" id="IPR015500">
    <property type="entry name" value="Peptidase_S8_subtilisin-rel"/>
</dbReference>
<dbReference type="InterPro" id="IPR023828">
    <property type="entry name" value="Peptidase_S8_Ser-AS"/>
</dbReference>
<gene>
    <name evidence="11" type="ORF">CLV71_11538</name>
</gene>
<keyword evidence="9" id="KW-0732">Signal</keyword>
<evidence type="ECO:0000256" key="1">
    <source>
        <dbReference type="ARBA" id="ARBA00011073"/>
    </source>
</evidence>
<dbReference type="PRINTS" id="PR00723">
    <property type="entry name" value="SUBTILISIN"/>
</dbReference>
<keyword evidence="2 6" id="KW-0645">Protease</keyword>
<evidence type="ECO:0000313" key="12">
    <source>
        <dbReference type="Proteomes" id="UP000294927"/>
    </source>
</evidence>
<feature type="chain" id="PRO_5038799216" evidence="9">
    <location>
        <begin position="22"/>
        <end position="1093"/>
    </location>
</feature>
<evidence type="ECO:0000256" key="9">
    <source>
        <dbReference type="SAM" id="SignalP"/>
    </source>
</evidence>
<dbReference type="GO" id="GO:0006508">
    <property type="term" value="P:proteolysis"/>
    <property type="evidence" value="ECO:0007669"/>
    <property type="project" value="UniProtKB-KW"/>
</dbReference>
<feature type="active site" description="Charge relay system" evidence="5 6">
    <location>
        <position position="251"/>
    </location>
</feature>
<feature type="region of interest" description="Disordered" evidence="8">
    <location>
        <begin position="62"/>
        <end position="82"/>
    </location>
</feature>
<protein>
    <submittedName>
        <fullName evidence="11">Subtilase family protein</fullName>
    </submittedName>
</protein>
<sequence length="1093" mass="114750">MHQPWLPAPVAVVLTCLLAVAGVSASAVSAAPTAAASVAGPASAPAGPAAAVTLITGDTATLSRDATGEPRVSMTPTGDHPTSFTTLRRGADLYVVPASVENLVPDTLDLELFNVTGLIAQGYGDADTDTLPVIVRGGASPRAAGSDAVPLSSIGATAVRLPKKNGFATTLDRAAGGTKVWLDRRVRAAELDGNLTQIGAPQAWDAGLSGAGVDVAVLDTGIDVDHPDLRGKVVQQANFTDDPTAEDGHGHGTHVASIIGGSGAAAGGARKGVAYGARLLSGKVLGADGRGQLSWLIEGMEWAAAQGADVVNISLGGDAGDGDDPTAQALDALSRDTGTLFVVAAGNAGPGFATIGTPGIAADALTVGAADPTGLPPYFSSQGPTRGTYRAKPDITAPGVDITGALLGTDGYTTLSGTSQATPHVTGAAALLRQAHPDWDWQHLKNALMTTADARIAAPAPYAEGAGLLDIPGALTDTLHLDRGNVDFGYLKYGAKATTHDITLKLTNDATTPQPVSFTDEETDPAGARAPAGMVTVTPATLTVPAGGTASVTVRLTPGGNGVYTGAVTLARQGKQPTRLPLGFYHEAPRQDLTVTVLNRRGEPDAYGTVWLGNMAEMNPETGGGFTILQLDENGRGTARMTPGPISAIARVVTPASGRTPESVSFAGTPELTLDRDLAYTIDARRAKQLKPVAVEGVRTTVSTMSVHYGRQDAERDGGISDGIYATGEELARGTVFVQPTPKVRSGLATFETHWELARGDDRYAVVLGSPNVPDPPAFTVRPSSFARLDADYRSLGGRPDSYQTYQEPYTDLVYVTGRWVHPLAAPTRRTEWVTASKDVRWRQCVAGPQEGVAVLCQPTTTYRPGERRPAVWFRAPVPAVTMASHNRDRMELPVDLTDGDHEGSLYDVDAAGTRTFRLYRNGVEQPRFNDSWYFDTAPEPAMFRLEYTSEPDTKRLPIGTSTSTAWTFPSAAPTDPEAWDTKPRLLSVDYQPGADGQGRLPAWRILDMGIRVTSWSAGETRLEPGAMRFWASTDRGVRWHQGMVIPNRDGSYRVIVPGVVTKPGQKVSVRVEASAAEGRTIKQTVVDAYPVR</sequence>
<feature type="active site" description="Charge relay system" evidence="5 6">
    <location>
        <position position="419"/>
    </location>
</feature>
<comment type="caution">
    <text evidence="11">The sequence shown here is derived from an EMBL/GenBank/DDBJ whole genome shotgun (WGS) entry which is preliminary data.</text>
</comment>
<dbReference type="PROSITE" id="PS00138">
    <property type="entry name" value="SUBTILASE_SER"/>
    <property type="match status" value="1"/>
</dbReference>
<dbReference type="Gene3D" id="3.40.50.200">
    <property type="entry name" value="Peptidase S8/S53 domain"/>
    <property type="match status" value="1"/>
</dbReference>
<feature type="signal peptide" evidence="9">
    <location>
        <begin position="1"/>
        <end position="21"/>
    </location>
</feature>
<dbReference type="EMBL" id="SOCP01000015">
    <property type="protein sequence ID" value="TDV43576.1"/>
    <property type="molecule type" value="Genomic_DNA"/>
</dbReference>
<dbReference type="Gene3D" id="2.60.40.10">
    <property type="entry name" value="Immunoglobulins"/>
    <property type="match status" value="1"/>
</dbReference>
<dbReference type="Proteomes" id="UP000294927">
    <property type="component" value="Unassembled WGS sequence"/>
</dbReference>
<dbReference type="GO" id="GO:0005975">
    <property type="term" value="P:carbohydrate metabolic process"/>
    <property type="evidence" value="ECO:0007669"/>
    <property type="project" value="UniProtKB-ARBA"/>
</dbReference>
<evidence type="ECO:0000256" key="8">
    <source>
        <dbReference type="SAM" id="MobiDB-lite"/>
    </source>
</evidence>
<evidence type="ECO:0000313" key="11">
    <source>
        <dbReference type="EMBL" id="TDV43576.1"/>
    </source>
</evidence>
<dbReference type="InterPro" id="IPR050131">
    <property type="entry name" value="Peptidase_S8_subtilisin-like"/>
</dbReference>
<accession>A0A4R7V7D6</accession>
<evidence type="ECO:0000256" key="3">
    <source>
        <dbReference type="ARBA" id="ARBA00022801"/>
    </source>
</evidence>
<dbReference type="InterPro" id="IPR023827">
    <property type="entry name" value="Peptidase_S8_Asp-AS"/>
</dbReference>
<organism evidence="11 12">
    <name type="scientific">Actinophytocola oryzae</name>
    <dbReference type="NCBI Taxonomy" id="502181"/>
    <lineage>
        <taxon>Bacteria</taxon>
        <taxon>Bacillati</taxon>
        <taxon>Actinomycetota</taxon>
        <taxon>Actinomycetes</taxon>
        <taxon>Pseudonocardiales</taxon>
        <taxon>Pseudonocardiaceae</taxon>
    </lineage>
</organism>
<feature type="active site" description="Charge relay system" evidence="5 6">
    <location>
        <position position="219"/>
    </location>
</feature>
<dbReference type="AlphaFoldDB" id="A0A4R7V7D6"/>
<feature type="domain" description="Peptidase S8/S53" evidence="10">
    <location>
        <begin position="210"/>
        <end position="455"/>
    </location>
</feature>
<dbReference type="PROSITE" id="PS51892">
    <property type="entry name" value="SUBTILASE"/>
    <property type="match status" value="1"/>
</dbReference>
<comment type="similarity">
    <text evidence="1 6 7">Belongs to the peptidase S8 family.</text>
</comment>
<evidence type="ECO:0000256" key="2">
    <source>
        <dbReference type="ARBA" id="ARBA00022670"/>
    </source>
</evidence>
<dbReference type="PROSITE" id="PS00136">
    <property type="entry name" value="SUBTILASE_ASP"/>
    <property type="match status" value="1"/>
</dbReference>
<dbReference type="SUPFAM" id="SSF52743">
    <property type="entry name" value="Subtilisin-like"/>
    <property type="match status" value="1"/>
</dbReference>
<evidence type="ECO:0000259" key="10">
    <source>
        <dbReference type="Pfam" id="PF00082"/>
    </source>
</evidence>
<keyword evidence="4 6" id="KW-0720">Serine protease</keyword>
<dbReference type="GO" id="GO:0004252">
    <property type="term" value="F:serine-type endopeptidase activity"/>
    <property type="evidence" value="ECO:0007669"/>
    <property type="project" value="UniProtKB-UniRule"/>
</dbReference>
<reference evidence="11 12" key="1">
    <citation type="submission" date="2019-03" db="EMBL/GenBank/DDBJ databases">
        <title>Genomic Encyclopedia of Archaeal and Bacterial Type Strains, Phase II (KMG-II): from individual species to whole genera.</title>
        <authorList>
            <person name="Goeker M."/>
        </authorList>
    </citation>
    <scope>NUCLEOTIDE SEQUENCE [LARGE SCALE GENOMIC DNA]</scope>
    <source>
        <strain evidence="11 12">DSM 45499</strain>
    </source>
</reference>
<dbReference type="Pfam" id="PF00082">
    <property type="entry name" value="Peptidase_S8"/>
    <property type="match status" value="1"/>
</dbReference>
<evidence type="ECO:0000256" key="7">
    <source>
        <dbReference type="RuleBase" id="RU003355"/>
    </source>
</evidence>
<keyword evidence="3 6" id="KW-0378">Hydrolase</keyword>
<dbReference type="PROSITE" id="PS00137">
    <property type="entry name" value="SUBTILASE_HIS"/>
    <property type="match status" value="1"/>
</dbReference>
<evidence type="ECO:0000256" key="4">
    <source>
        <dbReference type="ARBA" id="ARBA00022825"/>
    </source>
</evidence>
<dbReference type="OrthoDB" id="9813435at2"/>
<dbReference type="InterPro" id="IPR000209">
    <property type="entry name" value="Peptidase_S8/S53_dom"/>
</dbReference>
<evidence type="ECO:0000256" key="5">
    <source>
        <dbReference type="PIRSR" id="PIRSR615500-1"/>
    </source>
</evidence>
<dbReference type="InterPro" id="IPR022398">
    <property type="entry name" value="Peptidase_S8_His-AS"/>
</dbReference>
<keyword evidence="12" id="KW-1185">Reference proteome</keyword>